<reference evidence="1 2" key="1">
    <citation type="submission" date="2017-02" db="EMBL/GenBank/DDBJ databases">
        <authorList>
            <person name="Peterson S.W."/>
        </authorList>
    </citation>
    <scope>NUCLEOTIDE SEQUENCE [LARGE SCALE GENOMIC DNA]</scope>
    <source>
        <strain evidence="1 2">DSM 18108</strain>
    </source>
</reference>
<keyword evidence="2" id="KW-1185">Reference proteome</keyword>
<sequence length="201" mass="23297">MKILTCLCIGFLGIVNNVDNPSIYNLLQHWNKMSLSVLKENAASAITGQERELYQNRLEAMPEAWEGVDSINYKSIRLLFLEQISADFNWKDKKWAVIEVVKNGEIKRLVNYLIYYNGSQANIIAYRYYLDKWIKIHEWQEHLKMVTLFKKKDKVPMDKGSNVGDVIVTSFKSGFPLQSAYFVENTLDQGSMIKSIISHSY</sequence>
<dbReference type="STRING" id="393003.SAMN05660461_1882"/>
<accession>A0A1T5NJI3</accession>
<proteinExistence type="predicted"/>
<gene>
    <name evidence="1" type="ORF">SAMN05660461_1882</name>
</gene>
<protein>
    <submittedName>
        <fullName evidence="1">Uncharacterized protein</fullName>
    </submittedName>
</protein>
<dbReference type="RefSeq" id="WP_079469114.1">
    <property type="nucleotide sequence ID" value="NZ_FUZZ01000001.1"/>
</dbReference>
<evidence type="ECO:0000313" key="1">
    <source>
        <dbReference type="EMBL" id="SKD00602.1"/>
    </source>
</evidence>
<dbReference type="AlphaFoldDB" id="A0A1T5NJI3"/>
<evidence type="ECO:0000313" key="2">
    <source>
        <dbReference type="Proteomes" id="UP000190166"/>
    </source>
</evidence>
<name>A0A1T5NJI3_9BACT</name>
<dbReference type="Proteomes" id="UP000190166">
    <property type="component" value="Unassembled WGS sequence"/>
</dbReference>
<organism evidence="1 2">
    <name type="scientific">Chitinophaga ginsengisegetis</name>
    <dbReference type="NCBI Taxonomy" id="393003"/>
    <lineage>
        <taxon>Bacteria</taxon>
        <taxon>Pseudomonadati</taxon>
        <taxon>Bacteroidota</taxon>
        <taxon>Chitinophagia</taxon>
        <taxon>Chitinophagales</taxon>
        <taxon>Chitinophagaceae</taxon>
        <taxon>Chitinophaga</taxon>
    </lineage>
</organism>
<dbReference type="EMBL" id="FUZZ01000001">
    <property type="protein sequence ID" value="SKD00602.1"/>
    <property type="molecule type" value="Genomic_DNA"/>
</dbReference>